<proteinExistence type="predicted"/>
<evidence type="ECO:0000313" key="1">
    <source>
        <dbReference type="EMBL" id="JAD31316.1"/>
    </source>
</evidence>
<dbReference type="EMBL" id="GBRH01266579">
    <property type="protein sequence ID" value="JAD31316.1"/>
    <property type="molecule type" value="Transcribed_RNA"/>
</dbReference>
<protein>
    <submittedName>
        <fullName evidence="1">Uncharacterized protein</fullName>
    </submittedName>
</protein>
<reference evidence="1" key="2">
    <citation type="journal article" date="2015" name="Data Brief">
        <title>Shoot transcriptome of the giant reed, Arundo donax.</title>
        <authorList>
            <person name="Barrero R.A."/>
            <person name="Guerrero F.D."/>
            <person name="Moolhuijzen P."/>
            <person name="Goolsby J.A."/>
            <person name="Tidwell J."/>
            <person name="Bellgard S.E."/>
            <person name="Bellgard M.I."/>
        </authorList>
    </citation>
    <scope>NUCLEOTIDE SEQUENCE</scope>
    <source>
        <tissue evidence="1">Shoot tissue taken approximately 20 cm above the soil surface</tissue>
    </source>
</reference>
<name>A0A0A8YXK6_ARUDO</name>
<accession>A0A0A8YXK6</accession>
<sequence length="36" mass="4032">MQPVSPLPPNPLETARSTWVLSVMTSSESTDHFQFL</sequence>
<reference evidence="1" key="1">
    <citation type="submission" date="2014-09" db="EMBL/GenBank/DDBJ databases">
        <authorList>
            <person name="Magalhaes I.L.F."/>
            <person name="Oliveira U."/>
            <person name="Santos F.R."/>
            <person name="Vidigal T.H.D.A."/>
            <person name="Brescovit A.D."/>
            <person name="Santos A.J."/>
        </authorList>
    </citation>
    <scope>NUCLEOTIDE SEQUENCE</scope>
    <source>
        <tissue evidence="1">Shoot tissue taken approximately 20 cm above the soil surface</tissue>
    </source>
</reference>
<organism evidence="1">
    <name type="scientific">Arundo donax</name>
    <name type="common">Giant reed</name>
    <name type="synonym">Donax arundinaceus</name>
    <dbReference type="NCBI Taxonomy" id="35708"/>
    <lineage>
        <taxon>Eukaryota</taxon>
        <taxon>Viridiplantae</taxon>
        <taxon>Streptophyta</taxon>
        <taxon>Embryophyta</taxon>
        <taxon>Tracheophyta</taxon>
        <taxon>Spermatophyta</taxon>
        <taxon>Magnoliopsida</taxon>
        <taxon>Liliopsida</taxon>
        <taxon>Poales</taxon>
        <taxon>Poaceae</taxon>
        <taxon>PACMAD clade</taxon>
        <taxon>Arundinoideae</taxon>
        <taxon>Arundineae</taxon>
        <taxon>Arundo</taxon>
    </lineage>
</organism>
<dbReference type="AlphaFoldDB" id="A0A0A8YXK6"/>